<accession>A0A9W8JIZ6</accession>
<dbReference type="AlphaFoldDB" id="A0A9W8JIZ6"/>
<name>A0A9W8JIZ6_9AGAR</name>
<proteinExistence type="predicted"/>
<protein>
    <submittedName>
        <fullName evidence="1">Uncharacterized protein</fullName>
    </submittedName>
</protein>
<keyword evidence="2" id="KW-1185">Reference proteome</keyword>
<evidence type="ECO:0000313" key="2">
    <source>
        <dbReference type="Proteomes" id="UP001140091"/>
    </source>
</evidence>
<gene>
    <name evidence="1" type="ORF">H1R20_g1439</name>
</gene>
<reference evidence="1" key="1">
    <citation type="submission" date="2022-06" db="EMBL/GenBank/DDBJ databases">
        <title>Genome Sequence of Candolleomyces eurysporus.</title>
        <authorList>
            <person name="Buettner E."/>
        </authorList>
    </citation>
    <scope>NUCLEOTIDE SEQUENCE</scope>
    <source>
        <strain evidence="1">VTCC 930004</strain>
    </source>
</reference>
<feature type="non-terminal residue" evidence="1">
    <location>
        <position position="280"/>
    </location>
</feature>
<evidence type="ECO:0000313" key="1">
    <source>
        <dbReference type="EMBL" id="KAJ2935656.1"/>
    </source>
</evidence>
<comment type="caution">
    <text evidence="1">The sequence shown here is derived from an EMBL/GenBank/DDBJ whole genome shotgun (WGS) entry which is preliminary data.</text>
</comment>
<dbReference type="Proteomes" id="UP001140091">
    <property type="component" value="Unassembled WGS sequence"/>
</dbReference>
<organism evidence="1 2">
    <name type="scientific">Candolleomyces eurysporus</name>
    <dbReference type="NCBI Taxonomy" id="2828524"/>
    <lineage>
        <taxon>Eukaryota</taxon>
        <taxon>Fungi</taxon>
        <taxon>Dikarya</taxon>
        <taxon>Basidiomycota</taxon>
        <taxon>Agaricomycotina</taxon>
        <taxon>Agaricomycetes</taxon>
        <taxon>Agaricomycetidae</taxon>
        <taxon>Agaricales</taxon>
        <taxon>Agaricineae</taxon>
        <taxon>Psathyrellaceae</taxon>
        <taxon>Candolleomyces</taxon>
    </lineage>
</organism>
<dbReference type="EMBL" id="JANBPK010000419">
    <property type="protein sequence ID" value="KAJ2935656.1"/>
    <property type="molecule type" value="Genomic_DNA"/>
</dbReference>
<sequence>MFAEPLSIGFDPSINRVSGSSEGPVSYIYALDDKDTGGSRQRYFQTLDILYSPPQTLITGRATRVWEAQEVRAFDDPTPVEAAPSTVIMREVWTDASAKTENELQFDIFADLDGFAQRLSNGVEPEQFLDFEPDLKTHIKEFFVDEKYKEYFLTVIGECKGPVSRPPVPGYEEGADIFHFSRPGYVPAYVGQKFSSAMRKDIERRYQQSYRLVYKEYCFSLNDIEASLGSLPDAFAILNDCLIGTFNLFAFVAPSPPLIRSFSPRLVLLCRLGAQRHKSW</sequence>
<dbReference type="OrthoDB" id="3260094at2759"/>